<evidence type="ECO:0000313" key="3">
    <source>
        <dbReference type="EMBL" id="AWN01893.1"/>
    </source>
</evidence>
<reference evidence="3" key="1">
    <citation type="submission" date="2018-05" db="EMBL/GenBank/DDBJ databases">
        <title>Genome sequence and analysis of Cyclophragma undans nucleopolyhedrovirus: a distinct group I alphabaculovirus.</title>
        <authorList>
            <person name="Zhu Z."/>
            <person name="Yin F."/>
            <person name="Liu X."/>
            <person name="Hou D."/>
            <person name="Wang J."/>
            <person name="Zhang L."/>
            <person name="Arif B."/>
            <person name="Wang H."/>
            <person name="Deng F."/>
            <person name="Hu Z."/>
        </authorList>
    </citation>
    <scope>NUCLEOTIDE SEQUENCE [LARGE SCALE GENOMIC DNA]</scope>
    <source>
        <strain evidence="3">Whiov</strain>
    </source>
</reference>
<sequence length="221" mass="25403">MSLDKGLIQTQTNPFATRKGGHKDDDSGGGGGGGGGGVNNKQWTGQALFKLFKEFRLNKNYSELIEFLVKNFPGNVKNKTFNFTLTGHLFHSLYAYVPSASDLVKERKQIRLQSECLAKLFNNTINDFKLYSELFEFIESHPHEAADVSCPCQLLHRSLLNTKNYVQNLNTKQFDIKPPKFKKELFDNILYKYSLNYKSLLLKKKEKHTAKKKKKLNENRF</sequence>
<protein>
    <submittedName>
        <fullName evidence="3">Lef-5</fullName>
    </submittedName>
</protein>
<evidence type="ECO:0000259" key="2">
    <source>
        <dbReference type="Pfam" id="PF04838"/>
    </source>
</evidence>
<dbReference type="EMBL" id="KT957089">
    <property type="protein sequence ID" value="AWN01893.1"/>
    <property type="molecule type" value="Genomic_DNA"/>
</dbReference>
<feature type="region of interest" description="Disordered" evidence="1">
    <location>
        <begin position="12"/>
        <end position="37"/>
    </location>
</feature>
<dbReference type="RefSeq" id="YP_010086661.1">
    <property type="nucleotide sequence ID" value="NC_055467.1"/>
</dbReference>
<evidence type="ECO:0000256" key="1">
    <source>
        <dbReference type="SAM" id="MobiDB-lite"/>
    </source>
</evidence>
<keyword evidence="4" id="KW-1185">Reference proteome</keyword>
<dbReference type="GeneID" id="65101879"/>
<dbReference type="Proteomes" id="UP000502721">
    <property type="component" value="Segment"/>
</dbReference>
<dbReference type="KEGG" id="vg:65101879"/>
<evidence type="ECO:0000313" key="4">
    <source>
        <dbReference type="Proteomes" id="UP000502721"/>
    </source>
</evidence>
<feature type="compositionally biased region" description="Gly residues" evidence="1">
    <location>
        <begin position="28"/>
        <end position="37"/>
    </location>
</feature>
<organism evidence="3 4">
    <name type="scientific">Cyclophragma undans nucleopolyhedrovirus</name>
    <dbReference type="NCBI Taxonomy" id="1906244"/>
    <lineage>
        <taxon>Viruses</taxon>
        <taxon>Viruses incertae sedis</taxon>
        <taxon>Naldaviricetes</taxon>
        <taxon>Lefavirales</taxon>
        <taxon>Baculoviridae</taxon>
        <taxon>Alphabaculovirus</taxon>
        <taxon>Alphabaculovirus cycundantis</taxon>
    </lineage>
</organism>
<feature type="domain" description="Baculoviridae late expression factor 5 N-terminal" evidence="2">
    <location>
        <begin position="47"/>
        <end position="205"/>
    </location>
</feature>
<accession>A0A2U8UFP2</accession>
<name>A0A2U8UFP2_9ABAC</name>
<dbReference type="GO" id="GO:0006355">
    <property type="term" value="P:regulation of DNA-templated transcription"/>
    <property type="evidence" value="ECO:0007669"/>
    <property type="project" value="InterPro"/>
</dbReference>
<dbReference type="Pfam" id="PF04838">
    <property type="entry name" value="Baculo_LEF5"/>
    <property type="match status" value="1"/>
</dbReference>
<dbReference type="InterPro" id="IPR006923">
    <property type="entry name" value="Baculo_LEF5_N"/>
</dbReference>
<proteinExistence type="predicted"/>